<dbReference type="Proteomes" id="UP001148312">
    <property type="component" value="Unassembled WGS sequence"/>
</dbReference>
<feature type="compositionally biased region" description="Acidic residues" evidence="1">
    <location>
        <begin position="413"/>
        <end position="433"/>
    </location>
</feature>
<evidence type="ECO:0008006" key="4">
    <source>
        <dbReference type="Google" id="ProtNLM"/>
    </source>
</evidence>
<dbReference type="RefSeq" id="XP_056791024.1">
    <property type="nucleotide sequence ID" value="XM_056933483.1"/>
</dbReference>
<feature type="compositionally biased region" description="Basic and acidic residues" evidence="1">
    <location>
        <begin position="589"/>
        <end position="607"/>
    </location>
</feature>
<dbReference type="EMBL" id="JAPWDQ010000004">
    <property type="protein sequence ID" value="KAJ5488991.1"/>
    <property type="molecule type" value="Genomic_DNA"/>
</dbReference>
<feature type="region of interest" description="Disordered" evidence="1">
    <location>
        <begin position="356"/>
        <end position="498"/>
    </location>
</feature>
<evidence type="ECO:0000313" key="3">
    <source>
        <dbReference type="Proteomes" id="UP001148312"/>
    </source>
</evidence>
<evidence type="ECO:0000313" key="2">
    <source>
        <dbReference type="EMBL" id="KAJ5488991.1"/>
    </source>
</evidence>
<organism evidence="2 3">
    <name type="scientific">Penicillium diatomitis</name>
    <dbReference type="NCBI Taxonomy" id="2819901"/>
    <lineage>
        <taxon>Eukaryota</taxon>
        <taxon>Fungi</taxon>
        <taxon>Dikarya</taxon>
        <taxon>Ascomycota</taxon>
        <taxon>Pezizomycotina</taxon>
        <taxon>Eurotiomycetes</taxon>
        <taxon>Eurotiomycetidae</taxon>
        <taxon>Eurotiales</taxon>
        <taxon>Aspergillaceae</taxon>
        <taxon>Penicillium</taxon>
    </lineage>
</organism>
<feature type="region of interest" description="Disordered" evidence="1">
    <location>
        <begin position="231"/>
        <end position="252"/>
    </location>
</feature>
<protein>
    <recommendedName>
        <fullName evidence="4">DNA (cytosine-5)-methyltransferase 1 replication foci domain-containing protein</fullName>
    </recommendedName>
</protein>
<keyword evidence="3" id="KW-1185">Reference proteome</keyword>
<gene>
    <name evidence="2" type="ORF">N7539_003881</name>
</gene>
<comment type="caution">
    <text evidence="2">The sequence shown here is derived from an EMBL/GenBank/DDBJ whole genome shotgun (WGS) entry which is preliminary data.</text>
</comment>
<proteinExistence type="predicted"/>
<feature type="compositionally biased region" description="Basic and acidic residues" evidence="1">
    <location>
        <begin position="434"/>
        <end position="444"/>
    </location>
</feature>
<feature type="compositionally biased region" description="Low complexity" evidence="1">
    <location>
        <begin position="464"/>
        <end position="475"/>
    </location>
</feature>
<dbReference type="AlphaFoldDB" id="A0A9W9XCX6"/>
<name>A0A9W9XCX6_9EURO</name>
<accession>A0A9W9XCX6</accession>
<feature type="region of interest" description="Disordered" evidence="1">
    <location>
        <begin position="581"/>
        <end position="628"/>
    </location>
</feature>
<reference evidence="2" key="1">
    <citation type="submission" date="2022-12" db="EMBL/GenBank/DDBJ databases">
        <authorList>
            <person name="Petersen C."/>
        </authorList>
    </citation>
    <scope>NUCLEOTIDE SEQUENCE</scope>
    <source>
        <strain evidence="2">IBT 30728</strain>
    </source>
</reference>
<sequence length="628" mass="70835">MSAREDTILRPIDPSITDENDWPDFDLVDVKVLRPGKMLYANLLDATEQNPVQVIGCLDLREDQTHLLLDTDSASKRVIIDNVTHYAYGQTEDRSIELWVAGKAGWYNISPAKGYVPTFNRMVQAVDMLYYLTDQHQHGKRQLNPSFKSLCEQVCSVTQISDNGERPRLTKAIYCETREQAAAVFADHAQFLLRRMIEDDDPDGVEWKRTNVFVHLRRQFSDIFNHLMEERSQESADETEQNGIESSTPRHDSAAVAKSQVATIYSMIQNLKDEGHLAKRRLHLDLLTERLSDRYSMNRENASRMIAARAGAVIELLDEEDCPGFRWSRYVIYRELTQVAAQDLVLSAELLNPLEPLEDSSDDEGLRHTQKSVLRPKLNSAVSGKLMGKRHRNSVLNKDIEMKFPGQTNGGGGDDDDDGDDNDEEMEGPEDVDTPSKVRGHELIRTPLSNGGSRGRTLLPNTGSAASSLLRSVLSSEHHQAPSSATKKSDDGSSSHPLAELNKISDIWFCQMPGCSKTISTKGEQRQTDIEAHATEHDWEAQMRIEVIETERRMHARMPVSNLMQYLLNQHVAQMRCAFPEKYPPQGSETEKQEKSKGGEDIKHQDKGSLSNGQQLEHEVHEGNHVTN</sequence>
<evidence type="ECO:0000256" key="1">
    <source>
        <dbReference type="SAM" id="MobiDB-lite"/>
    </source>
</evidence>
<reference evidence="2" key="2">
    <citation type="journal article" date="2023" name="IMA Fungus">
        <title>Comparative genomic study of the Penicillium genus elucidates a diverse pangenome and 15 lateral gene transfer events.</title>
        <authorList>
            <person name="Petersen C."/>
            <person name="Sorensen T."/>
            <person name="Nielsen M.R."/>
            <person name="Sondergaard T.E."/>
            <person name="Sorensen J.L."/>
            <person name="Fitzpatrick D.A."/>
            <person name="Frisvad J.C."/>
            <person name="Nielsen K.L."/>
        </authorList>
    </citation>
    <scope>NUCLEOTIDE SEQUENCE</scope>
    <source>
        <strain evidence="2">IBT 30728</strain>
    </source>
</reference>
<feature type="compositionally biased region" description="Basic and acidic residues" evidence="1">
    <location>
        <begin position="616"/>
        <end position="628"/>
    </location>
</feature>
<dbReference type="GeneID" id="81623732"/>